<evidence type="ECO:0000313" key="2">
    <source>
        <dbReference type="EMBL" id="MCD7467863.1"/>
    </source>
</evidence>
<name>A0ABS8T9N4_DATST</name>
<dbReference type="Proteomes" id="UP000823775">
    <property type="component" value="Unassembled WGS sequence"/>
</dbReference>
<protein>
    <submittedName>
        <fullName evidence="2">Uncharacterized protein</fullName>
    </submittedName>
</protein>
<feature type="non-terminal residue" evidence="2">
    <location>
        <position position="54"/>
    </location>
</feature>
<keyword evidence="1" id="KW-0175">Coiled coil</keyword>
<reference evidence="2 3" key="1">
    <citation type="journal article" date="2021" name="BMC Genomics">
        <title>Datura genome reveals duplications of psychoactive alkaloid biosynthetic genes and high mutation rate following tissue culture.</title>
        <authorList>
            <person name="Rajewski A."/>
            <person name="Carter-House D."/>
            <person name="Stajich J."/>
            <person name="Litt A."/>
        </authorList>
    </citation>
    <scope>NUCLEOTIDE SEQUENCE [LARGE SCALE GENOMIC DNA]</scope>
    <source>
        <strain evidence="2">AR-01</strain>
    </source>
</reference>
<evidence type="ECO:0000313" key="3">
    <source>
        <dbReference type="Proteomes" id="UP000823775"/>
    </source>
</evidence>
<proteinExistence type="predicted"/>
<evidence type="ECO:0000256" key="1">
    <source>
        <dbReference type="SAM" id="Coils"/>
    </source>
</evidence>
<organism evidence="2 3">
    <name type="scientific">Datura stramonium</name>
    <name type="common">Jimsonweed</name>
    <name type="synonym">Common thornapple</name>
    <dbReference type="NCBI Taxonomy" id="4076"/>
    <lineage>
        <taxon>Eukaryota</taxon>
        <taxon>Viridiplantae</taxon>
        <taxon>Streptophyta</taxon>
        <taxon>Embryophyta</taxon>
        <taxon>Tracheophyta</taxon>
        <taxon>Spermatophyta</taxon>
        <taxon>Magnoliopsida</taxon>
        <taxon>eudicotyledons</taxon>
        <taxon>Gunneridae</taxon>
        <taxon>Pentapetalae</taxon>
        <taxon>asterids</taxon>
        <taxon>lamiids</taxon>
        <taxon>Solanales</taxon>
        <taxon>Solanaceae</taxon>
        <taxon>Solanoideae</taxon>
        <taxon>Datureae</taxon>
        <taxon>Datura</taxon>
    </lineage>
</organism>
<keyword evidence="3" id="KW-1185">Reference proteome</keyword>
<feature type="coiled-coil region" evidence="1">
    <location>
        <begin position="1"/>
        <end position="45"/>
    </location>
</feature>
<sequence length="54" mass="6499">MKALELKLLEAEAIKEKLSQVEEEHTIFRNEYKSLSLELVELKKERTQYFETIE</sequence>
<comment type="caution">
    <text evidence="2">The sequence shown here is derived from an EMBL/GenBank/DDBJ whole genome shotgun (WGS) entry which is preliminary data.</text>
</comment>
<dbReference type="EMBL" id="JACEIK010001277">
    <property type="protein sequence ID" value="MCD7467863.1"/>
    <property type="molecule type" value="Genomic_DNA"/>
</dbReference>
<gene>
    <name evidence="2" type="ORF">HAX54_005514</name>
</gene>
<accession>A0ABS8T9N4</accession>